<dbReference type="InterPro" id="IPR029058">
    <property type="entry name" value="AB_hydrolase_fold"/>
</dbReference>
<keyword evidence="8" id="KW-0812">Transmembrane</keyword>
<evidence type="ECO:0000256" key="2">
    <source>
        <dbReference type="ARBA" id="ARBA00022438"/>
    </source>
</evidence>
<dbReference type="Proteomes" id="UP000054886">
    <property type="component" value="Unassembled WGS sequence"/>
</dbReference>
<comment type="caution">
    <text evidence="12">The sequence shown here is derived from an EMBL/GenBank/DDBJ whole genome shotgun (WGS) entry which is preliminary data.</text>
</comment>
<feature type="compositionally biased region" description="Polar residues" evidence="7">
    <location>
        <begin position="10"/>
        <end position="35"/>
    </location>
</feature>
<evidence type="ECO:0000313" key="12">
    <source>
        <dbReference type="EMBL" id="KTB12528.1"/>
    </source>
</evidence>
<keyword evidence="6" id="KW-0325">Glycoprotein</keyword>
<feature type="transmembrane region" description="Helical" evidence="8">
    <location>
        <begin position="104"/>
        <end position="126"/>
    </location>
</feature>
<dbReference type="PANTHER" id="PTHR11731">
    <property type="entry name" value="PROTEASE FAMILY S9B,C DIPEPTIDYL-PEPTIDASE IV-RELATED"/>
    <property type="match status" value="1"/>
</dbReference>
<dbReference type="InterPro" id="IPR050278">
    <property type="entry name" value="Serine_Prot_S9B/DPPIV"/>
</dbReference>
<dbReference type="SUPFAM" id="SSF53474">
    <property type="entry name" value="alpha/beta-Hydrolases"/>
    <property type="match status" value="1"/>
</dbReference>
<dbReference type="GO" id="GO:0008239">
    <property type="term" value="F:dipeptidyl-peptidase activity"/>
    <property type="evidence" value="ECO:0007669"/>
    <property type="project" value="TreeGrafter"/>
</dbReference>
<feature type="region of interest" description="Disordered" evidence="7">
    <location>
        <begin position="1"/>
        <end position="37"/>
    </location>
</feature>
<dbReference type="GO" id="GO:0004177">
    <property type="term" value="F:aminopeptidase activity"/>
    <property type="evidence" value="ECO:0007669"/>
    <property type="project" value="UniProtKB-KW"/>
</dbReference>
<evidence type="ECO:0000256" key="3">
    <source>
        <dbReference type="ARBA" id="ARBA00022670"/>
    </source>
</evidence>
<dbReference type="VEuPathDB" id="FungiDB:GVI51_L02431"/>
<dbReference type="AlphaFoldDB" id="A0A0W0D9K3"/>
<evidence type="ECO:0000313" key="11">
    <source>
        <dbReference type="EMBL" id="KTB01109.1"/>
    </source>
</evidence>
<dbReference type="PANTHER" id="PTHR11731:SF160">
    <property type="entry name" value="DIPEPTIDYL AMINOPEPTIDASE A"/>
    <property type="match status" value="1"/>
</dbReference>
<dbReference type="VEuPathDB" id="FungiDB:B1J91_L02651g"/>
<evidence type="ECO:0000256" key="7">
    <source>
        <dbReference type="SAM" id="MobiDB-lite"/>
    </source>
</evidence>
<evidence type="ECO:0000256" key="5">
    <source>
        <dbReference type="ARBA" id="ARBA00022825"/>
    </source>
</evidence>
<evidence type="ECO:0000256" key="8">
    <source>
        <dbReference type="SAM" id="Phobius"/>
    </source>
</evidence>
<keyword evidence="4" id="KW-0378">Hydrolase</keyword>
<dbReference type="Pfam" id="PF00930">
    <property type="entry name" value="DPPIV_N"/>
    <property type="match status" value="1"/>
</dbReference>
<name>A0A0W0D9K3_CANGB</name>
<accession>A0A0W0D9K3</accession>
<dbReference type="EMBL" id="LLZZ01000020">
    <property type="protein sequence ID" value="KTB12528.1"/>
    <property type="molecule type" value="Genomic_DNA"/>
</dbReference>
<keyword evidence="3" id="KW-0645">Protease</keyword>
<keyword evidence="2 12" id="KW-0031">Aminopeptidase</keyword>
<dbReference type="Gene3D" id="3.40.50.1820">
    <property type="entry name" value="alpha/beta hydrolase"/>
    <property type="match status" value="1"/>
</dbReference>
<dbReference type="EMBL" id="LLZZ01000132">
    <property type="protein sequence ID" value="KTB01109.1"/>
    <property type="molecule type" value="Genomic_DNA"/>
</dbReference>
<organism evidence="12 13">
    <name type="scientific">Candida glabrata</name>
    <name type="common">Yeast</name>
    <name type="synonym">Torulopsis glabrata</name>
    <dbReference type="NCBI Taxonomy" id="5478"/>
    <lineage>
        <taxon>Eukaryota</taxon>
        <taxon>Fungi</taxon>
        <taxon>Dikarya</taxon>
        <taxon>Ascomycota</taxon>
        <taxon>Saccharomycotina</taxon>
        <taxon>Saccharomycetes</taxon>
        <taxon>Saccharomycetales</taxon>
        <taxon>Saccharomycetaceae</taxon>
        <taxon>Nakaseomyces</taxon>
    </lineage>
</organism>
<dbReference type="VEuPathDB" id="FungiDB:CAGL0L02651g"/>
<evidence type="ECO:0000256" key="4">
    <source>
        <dbReference type="ARBA" id="ARBA00022801"/>
    </source>
</evidence>
<dbReference type="GO" id="GO:0005802">
    <property type="term" value="C:trans-Golgi network"/>
    <property type="evidence" value="ECO:0007669"/>
    <property type="project" value="EnsemblFungi"/>
</dbReference>
<dbReference type="Gene3D" id="2.140.10.30">
    <property type="entry name" value="Dipeptidylpeptidase IV, N-terminal domain"/>
    <property type="match status" value="1"/>
</dbReference>
<dbReference type="FunFam" id="3.40.50.1820:FF:000003">
    <property type="entry name" value="Dipeptidyl peptidase 4"/>
    <property type="match status" value="1"/>
</dbReference>
<gene>
    <name evidence="12" type="ORF">AO440_004462</name>
    <name evidence="11" type="ORF">AO440_004544</name>
</gene>
<sequence length="909" mass="105230">MSKSHRRKNSQLFLQNKNSSNSVLPQQPASNQSSDEVVRSGSVQPFFDLEREVDLFGFEDVSASELNHPIRNNGSNRLSEDFEPLSQWSNWYLNGKYNYKRRPYFLLVIGVIMLLTMGTLLSYIYWHGPTATERQDPSDFIPDLDDPGSRRNIFTIEEILHGEFSIKEETFHFIDPPEWLKSHDQDPGLYFTVEQKTGQMEFIARQLFDRTFEQKIGKVTFEFEGKRYTTSSIQINYPLTKAIIATNMEKQYRHSSKAHYWLLDIHSGKYTPIRPKEIKDRLVYLNYAHFSPHYNYIDFNYNNDLYFFGVESPSTVYRITNDGSNIILNGITDWVYEEEVLSTDRSVWWAPDDSRFIFTKLNDVNVSTYEIDKYALKKENKDKNYVEYPVPGSPNPTIELYQFDISAGVLYTVTTDLELDQPILYYAKFVSPTQFLYKVTDRTSRYLKVKVYELDQNKVHLLNAMDTAAFNGWVEKSKNVFSIPPNKVSKDFGFLDIHPDRNGFNHIFYYPSMKSSDVKAIQLTFGEWEVSELVGFEYESLKVFFAGNREHPMSQHLYAIDLSKENKHESLELLQDPNKKLDYYSFEISKSGRFAKARYLGPKPLKVKAGSLLEVLDVDSAENNNNNVLSLSDDSNFNESLRTYDLPKTSYSSILLNDGTEINIVEIKPSYIDPERKYPILVSVYGGPGSKTYTTKSSVFFEQAVAQGLDTIVLQIEPRGTGGKGWEFKSWARKNIGHWEPKDIIETTKKYIELNSPHIDTDKVAIWGWSYGGYTTLKTIEQDSADTFKYGIAVAPVTDWLSYDSIYTERYMGLPDLNEEGYENAKIKNISAFEKLTRLFVIHGTADDNVHIENTFSFVDKLNEHSLSNYDMHIFPGSDHSISHHNGSRVLFRKLYNWIKLAFHPRAFQ</sequence>
<keyword evidence="8" id="KW-1133">Transmembrane helix</keyword>
<dbReference type="GO" id="GO:0006508">
    <property type="term" value="P:proteolysis"/>
    <property type="evidence" value="ECO:0007669"/>
    <property type="project" value="UniProtKB-KW"/>
</dbReference>
<dbReference type="VEuPathDB" id="FungiDB:GWK60_L12595"/>
<comment type="similarity">
    <text evidence="1">Belongs to the peptidase S9B family.</text>
</comment>
<dbReference type="GO" id="GO:0007323">
    <property type="term" value="P:peptide pheromone maturation"/>
    <property type="evidence" value="ECO:0007669"/>
    <property type="project" value="EnsemblFungi"/>
</dbReference>
<dbReference type="GO" id="GO:0008236">
    <property type="term" value="F:serine-type peptidase activity"/>
    <property type="evidence" value="ECO:0007669"/>
    <property type="project" value="UniProtKB-KW"/>
</dbReference>
<keyword evidence="8" id="KW-0472">Membrane</keyword>
<protein>
    <submittedName>
        <fullName evidence="12">Dipeptidyl aminopeptidase A</fullName>
    </submittedName>
</protein>
<dbReference type="SUPFAM" id="SSF82171">
    <property type="entry name" value="DPP6 N-terminal domain-like"/>
    <property type="match status" value="1"/>
</dbReference>
<keyword evidence="5" id="KW-0720">Serine protease</keyword>
<reference evidence="12 13" key="1">
    <citation type="submission" date="2015-10" db="EMBL/GenBank/DDBJ databases">
        <title>Draft genomes sequences of Candida glabrata isolates 1A, 1B, 2A, 2B, 3A and 3B.</title>
        <authorList>
            <person name="Haavelsrud O.E."/>
            <person name="Gaustad P."/>
        </authorList>
    </citation>
    <scope>NUCLEOTIDE SEQUENCE [LARGE SCALE GENOMIC DNA]</scope>
    <source>
        <strain evidence="12">910700640</strain>
    </source>
</reference>
<dbReference type="InterPro" id="IPR002469">
    <property type="entry name" value="Peptidase_S9B_N"/>
</dbReference>
<feature type="domain" description="Peptidase S9 prolyl oligopeptidase catalytic" evidence="9">
    <location>
        <begin position="699"/>
        <end position="903"/>
    </location>
</feature>
<feature type="domain" description="Dipeptidylpeptidase IV N-terminal" evidence="10">
    <location>
        <begin position="240"/>
        <end position="603"/>
    </location>
</feature>
<evidence type="ECO:0000256" key="1">
    <source>
        <dbReference type="ARBA" id="ARBA00006150"/>
    </source>
</evidence>
<evidence type="ECO:0000313" key="13">
    <source>
        <dbReference type="Proteomes" id="UP000054886"/>
    </source>
</evidence>
<dbReference type="GO" id="GO:0005886">
    <property type="term" value="C:plasma membrane"/>
    <property type="evidence" value="ECO:0007669"/>
    <property type="project" value="TreeGrafter"/>
</dbReference>
<evidence type="ECO:0000259" key="9">
    <source>
        <dbReference type="Pfam" id="PF00326"/>
    </source>
</evidence>
<evidence type="ECO:0000259" key="10">
    <source>
        <dbReference type="Pfam" id="PF00930"/>
    </source>
</evidence>
<proteinExistence type="inferred from homology"/>
<dbReference type="InterPro" id="IPR001375">
    <property type="entry name" value="Peptidase_S9_cat"/>
</dbReference>
<evidence type="ECO:0000256" key="6">
    <source>
        <dbReference type="ARBA" id="ARBA00023180"/>
    </source>
</evidence>
<dbReference type="Pfam" id="PF00326">
    <property type="entry name" value="Peptidase_S9"/>
    <property type="match status" value="1"/>
</dbReference>